<dbReference type="PANTHER" id="PTHR15350">
    <property type="entry name" value="COP9 SIGNALOSOME COMPLEX SUBUNIT 7/DENDRITIC CELL PROTEIN GA17"/>
    <property type="match status" value="1"/>
</dbReference>
<dbReference type="InterPro" id="IPR036390">
    <property type="entry name" value="WH_DNA-bd_sf"/>
</dbReference>
<comment type="function">
    <text evidence="5">Component of the eukaryotic translation initiation factor 3 (eIF-3) complex, which is involved in protein synthesis of a specialized repertoire of mRNAs and, together with other initiation factors, stimulates binding of mRNA and methionyl-tRNAi to the 40S ribosome. The eIF-3 complex specifically targets and initiates translation of a subset of mRNAs involved in cell proliferation.</text>
</comment>
<reference evidence="7 8" key="1">
    <citation type="journal article" date="2015" name="Genome Biol. Evol.">
        <title>Phylogenomic analyses indicate that early fungi evolved digesting cell walls of algal ancestors of land plants.</title>
        <authorList>
            <person name="Chang Y."/>
            <person name="Wang S."/>
            <person name="Sekimoto S."/>
            <person name="Aerts A.L."/>
            <person name="Choi C."/>
            <person name="Clum A."/>
            <person name="LaButti K.M."/>
            <person name="Lindquist E.A."/>
            <person name="Yee Ngan C."/>
            <person name="Ohm R.A."/>
            <person name="Salamov A.A."/>
            <person name="Grigoriev I.V."/>
            <person name="Spatafora J.W."/>
            <person name="Berbee M.L."/>
        </authorList>
    </citation>
    <scope>NUCLEOTIDE SEQUENCE [LARGE SCALE GENOMIC DNA]</scope>
    <source>
        <strain evidence="7 8">NRRL 28638</strain>
    </source>
</reference>
<organism evidence="7 8">
    <name type="scientific">Conidiobolus coronatus (strain ATCC 28846 / CBS 209.66 / NRRL 28638)</name>
    <name type="common">Delacroixia coronata</name>
    <dbReference type="NCBI Taxonomy" id="796925"/>
    <lineage>
        <taxon>Eukaryota</taxon>
        <taxon>Fungi</taxon>
        <taxon>Fungi incertae sedis</taxon>
        <taxon>Zoopagomycota</taxon>
        <taxon>Entomophthoromycotina</taxon>
        <taxon>Entomophthoromycetes</taxon>
        <taxon>Entomophthorales</taxon>
        <taxon>Ancylistaceae</taxon>
        <taxon>Conidiobolus</taxon>
    </lineage>
</organism>
<dbReference type="PROSITE" id="PS50250">
    <property type="entry name" value="PCI"/>
    <property type="match status" value="1"/>
</dbReference>
<evidence type="ECO:0000256" key="5">
    <source>
        <dbReference type="HAMAP-Rule" id="MF_03012"/>
    </source>
</evidence>
<dbReference type="AlphaFoldDB" id="A0A137PBY8"/>
<comment type="subunit">
    <text evidence="5">Component of the eukaryotic translation initiation factor 3 (eIF-3) complex.</text>
</comment>
<dbReference type="GO" id="GO:0033290">
    <property type="term" value="C:eukaryotic 48S preinitiation complex"/>
    <property type="evidence" value="ECO:0007669"/>
    <property type="project" value="UniProtKB-UniRule"/>
</dbReference>
<evidence type="ECO:0000259" key="6">
    <source>
        <dbReference type="PROSITE" id="PS50250"/>
    </source>
</evidence>
<evidence type="ECO:0000256" key="4">
    <source>
        <dbReference type="ARBA" id="ARBA00022917"/>
    </source>
</evidence>
<proteinExistence type="inferred from homology"/>
<sequence length="414" mass="47243">MNSVNTVFIEGEAEQQVVELSTLLDQYSKLPEVLQEGQEGELTTEIKKLIQENNWNVVFDKLVENTQLLFKSEDSQFEGSFNLLLSCFRLVEDDQLLALVEKFTQLLAQSDDSRGYLKLKVLENLYNSVEPKTELRYVVLKAILQVVKKHQLYNAILAILPNLKTWIKNWKVDTDKARNMYINIYDTLKSGELSVQAYEFILLYLSSFTKDQVNDQAKEYGQVALKDAISIPEVLNFEDLFLTAPVQALSDLPLFNLAKIFLDQDLAQYLSFIDSNANLAQEIGLNKENDLHKLRLLTLTNLGTERLSVPIPYSEIAAKLQIEASEVEMWVIDVIRYGLIEAKINQHDETVTISRATHRSFTKDNWENLDQALTNWKDSLHQVIQILKTSSNQFQQQAAAIKESSASTATKPSQ</sequence>
<dbReference type="OrthoDB" id="10267031at2759"/>
<comment type="subcellular location">
    <subcellularLocation>
        <location evidence="5">Cytoplasm</location>
    </subcellularLocation>
</comment>
<evidence type="ECO:0000256" key="1">
    <source>
        <dbReference type="ARBA" id="ARBA00008482"/>
    </source>
</evidence>
<dbReference type="InterPro" id="IPR027528">
    <property type="entry name" value="eIF3m"/>
</dbReference>
<dbReference type="EMBL" id="KQ964451">
    <property type="protein sequence ID" value="KXN72528.1"/>
    <property type="molecule type" value="Genomic_DNA"/>
</dbReference>
<dbReference type="GO" id="GO:0003743">
    <property type="term" value="F:translation initiation factor activity"/>
    <property type="evidence" value="ECO:0007669"/>
    <property type="project" value="UniProtKB-UniRule"/>
</dbReference>
<dbReference type="HAMAP" id="MF_03012">
    <property type="entry name" value="eIF3m"/>
    <property type="match status" value="1"/>
</dbReference>
<dbReference type="GO" id="GO:0071541">
    <property type="term" value="C:eukaryotic translation initiation factor 3 complex, eIF3m"/>
    <property type="evidence" value="ECO:0007669"/>
    <property type="project" value="UniProtKB-UniRule"/>
</dbReference>
<keyword evidence="8" id="KW-1185">Reference proteome</keyword>
<dbReference type="SMART" id="SM00088">
    <property type="entry name" value="PINT"/>
    <property type="match status" value="1"/>
</dbReference>
<dbReference type="GO" id="GO:0001732">
    <property type="term" value="P:formation of cytoplasmic translation initiation complex"/>
    <property type="evidence" value="ECO:0007669"/>
    <property type="project" value="UniProtKB-UniRule"/>
</dbReference>
<dbReference type="OMA" id="VCLKALW"/>
<accession>A0A137PBY8</accession>
<keyword evidence="3 5" id="KW-0396">Initiation factor</keyword>
<protein>
    <recommendedName>
        <fullName evidence="5">Eukaryotic translation initiation factor 3 subunit M</fullName>
        <shortName evidence="5">eIF3m</shortName>
    </recommendedName>
</protein>
<evidence type="ECO:0000256" key="2">
    <source>
        <dbReference type="ARBA" id="ARBA00022490"/>
    </source>
</evidence>
<keyword evidence="2 5" id="KW-0963">Cytoplasm</keyword>
<gene>
    <name evidence="7" type="ORF">CONCODRAFT_16070</name>
</gene>
<dbReference type="STRING" id="796925.A0A137PBY8"/>
<dbReference type="SUPFAM" id="SSF46785">
    <property type="entry name" value="Winged helix' DNA-binding domain"/>
    <property type="match status" value="1"/>
</dbReference>
<name>A0A137PBY8_CONC2</name>
<dbReference type="InterPro" id="IPR045237">
    <property type="entry name" value="COPS7/eIF3m"/>
</dbReference>
<feature type="domain" description="PCI" evidence="6">
    <location>
        <begin position="193"/>
        <end position="358"/>
    </location>
</feature>
<dbReference type="Proteomes" id="UP000070444">
    <property type="component" value="Unassembled WGS sequence"/>
</dbReference>
<dbReference type="InterPro" id="IPR000717">
    <property type="entry name" value="PCI_dom"/>
</dbReference>
<comment type="similarity">
    <text evidence="5">Belongs to the eIF-3 subunit M family.</text>
</comment>
<evidence type="ECO:0000256" key="3">
    <source>
        <dbReference type="ARBA" id="ARBA00022540"/>
    </source>
</evidence>
<dbReference type="Pfam" id="PF01399">
    <property type="entry name" value="PCI"/>
    <property type="match status" value="1"/>
</dbReference>
<dbReference type="PANTHER" id="PTHR15350:SF2">
    <property type="entry name" value="EUKARYOTIC TRANSLATION INITIATION FACTOR 3 SUBUNIT M"/>
    <property type="match status" value="1"/>
</dbReference>
<evidence type="ECO:0000313" key="8">
    <source>
        <dbReference type="Proteomes" id="UP000070444"/>
    </source>
</evidence>
<keyword evidence="4 5" id="KW-0648">Protein biosynthesis</keyword>
<comment type="similarity">
    <text evidence="1">Belongs to the CSN7/EIF3M family. CSN7 subfamily.</text>
</comment>
<dbReference type="GO" id="GO:0016282">
    <property type="term" value="C:eukaryotic 43S preinitiation complex"/>
    <property type="evidence" value="ECO:0007669"/>
    <property type="project" value="UniProtKB-UniRule"/>
</dbReference>
<evidence type="ECO:0000313" key="7">
    <source>
        <dbReference type="EMBL" id="KXN72528.1"/>
    </source>
</evidence>